<keyword evidence="2" id="KW-0934">Plastid</keyword>
<reference evidence="2" key="1">
    <citation type="submission" date="2007-08" db="EMBL/GenBank/DDBJ databases">
        <authorList>
            <person name="Gloeckner G."/>
            <person name="Nowack E."/>
            <person name="Melkonian M."/>
        </authorList>
    </citation>
    <scope>NUCLEOTIDE SEQUENCE</scope>
</reference>
<evidence type="ECO:0000313" key="2">
    <source>
        <dbReference type="EMBL" id="ACB42515.1"/>
    </source>
</evidence>
<keyword evidence="1" id="KW-1133">Transmembrane helix</keyword>
<dbReference type="EMBL" id="CP000815">
    <property type="protein sequence ID" value="ACB42515.1"/>
    <property type="molecule type" value="Genomic_DNA"/>
</dbReference>
<keyword evidence="1" id="KW-0812">Transmembrane</keyword>
<organism evidence="2">
    <name type="scientific">Paulinella chromatophora</name>
    <dbReference type="NCBI Taxonomy" id="39717"/>
    <lineage>
        <taxon>Eukaryota</taxon>
        <taxon>Sar</taxon>
        <taxon>Rhizaria</taxon>
        <taxon>Cercozoa</taxon>
        <taxon>Imbricatea</taxon>
        <taxon>Silicofilosea</taxon>
        <taxon>Euglyphida</taxon>
        <taxon>Paulinellidae</taxon>
        <taxon>Paulinella</taxon>
    </lineage>
</organism>
<proteinExistence type="predicted"/>
<sequence length="34" mass="3879">MYTDWTAAILLLLTAVPLLAVVITAVFFIWQQKK</sequence>
<dbReference type="RefSeq" id="YP_002048725.1">
    <property type="nucleotide sequence ID" value="NC_011087.1"/>
</dbReference>
<geneLocation type="organellar chromatophore" evidence="2"/>
<dbReference type="GeneID" id="6481414"/>
<gene>
    <name evidence="2" type="ordered locus">PCC_0057</name>
</gene>
<accession>B1X3J6</accession>
<reference evidence="2" key="2">
    <citation type="journal article" date="2008" name="Curr. Biol.">
        <title>Chromatophore genome sequence of Paulinella sheds light on acquisition of photosynthesis by eukaryotes.</title>
        <authorList>
            <person name="Nowack E.C.M."/>
            <person name="Melkonian M."/>
            <person name="Gloeckner G."/>
        </authorList>
    </citation>
    <scope>NUCLEOTIDE SEQUENCE [LARGE SCALE GENOMIC DNA]</scope>
</reference>
<protein>
    <submittedName>
        <fullName evidence="2">Uncharacterized protein</fullName>
    </submittedName>
</protein>
<name>B1X3J6_PAUCH</name>
<dbReference type="AlphaFoldDB" id="B1X3J6"/>
<keyword evidence="1" id="KW-0472">Membrane</keyword>
<feature type="transmembrane region" description="Helical" evidence="1">
    <location>
        <begin position="6"/>
        <end position="30"/>
    </location>
</feature>
<evidence type="ECO:0000256" key="1">
    <source>
        <dbReference type="SAM" id="Phobius"/>
    </source>
</evidence>